<keyword evidence="8" id="KW-1185">Reference proteome</keyword>
<dbReference type="Proteomes" id="UP000431080">
    <property type="component" value="Unassembled WGS sequence"/>
</dbReference>
<dbReference type="PANTHER" id="PTHR24421">
    <property type="entry name" value="NITRATE/NITRITE SENSOR PROTEIN NARX-RELATED"/>
    <property type="match status" value="1"/>
</dbReference>
<dbReference type="GO" id="GO:0004673">
    <property type="term" value="F:protein histidine kinase activity"/>
    <property type="evidence" value="ECO:0007669"/>
    <property type="project" value="UniProtKB-EC"/>
</dbReference>
<keyword evidence="4" id="KW-0418">Kinase</keyword>
<dbReference type="InterPro" id="IPR003594">
    <property type="entry name" value="HATPase_dom"/>
</dbReference>
<sequence length="105" mass="10819">MPPELDGIVYRVVQESLTNIVRHSDATHVRIAVRVEGRCVSVDVVDDGRPGREPDVVDGPAPSAGYGLAGMAERVHALGGTFRAGRTGSGFAVGATLPLGSAVPT</sequence>
<dbReference type="InterPro" id="IPR050482">
    <property type="entry name" value="Sensor_HK_TwoCompSys"/>
</dbReference>
<evidence type="ECO:0000259" key="6">
    <source>
        <dbReference type="SMART" id="SM00387"/>
    </source>
</evidence>
<dbReference type="EMBL" id="WJIF01000002">
    <property type="protein sequence ID" value="MRG59432.1"/>
    <property type="molecule type" value="Genomic_DNA"/>
</dbReference>
<dbReference type="RefSeq" id="WP_153683836.1">
    <property type="nucleotide sequence ID" value="NZ_WJIF01000002.1"/>
</dbReference>
<evidence type="ECO:0000313" key="8">
    <source>
        <dbReference type="Proteomes" id="UP000431080"/>
    </source>
</evidence>
<evidence type="ECO:0000256" key="1">
    <source>
        <dbReference type="ARBA" id="ARBA00000085"/>
    </source>
</evidence>
<name>A0A6I2F4A7_9MICO</name>
<dbReference type="SMART" id="SM00387">
    <property type="entry name" value="HATPase_c"/>
    <property type="match status" value="1"/>
</dbReference>
<keyword evidence="3" id="KW-0808">Transferase</keyword>
<organism evidence="7 8">
    <name type="scientific">Agromyces agglutinans</name>
    <dbReference type="NCBI Taxonomy" id="2662258"/>
    <lineage>
        <taxon>Bacteria</taxon>
        <taxon>Bacillati</taxon>
        <taxon>Actinomycetota</taxon>
        <taxon>Actinomycetes</taxon>
        <taxon>Micrococcales</taxon>
        <taxon>Microbacteriaceae</taxon>
        <taxon>Agromyces</taxon>
    </lineage>
</organism>
<gene>
    <name evidence="7" type="ORF">GE115_06025</name>
</gene>
<dbReference type="Gene3D" id="3.30.565.10">
    <property type="entry name" value="Histidine kinase-like ATPase, C-terminal domain"/>
    <property type="match status" value="1"/>
</dbReference>
<dbReference type="CDD" id="cd16917">
    <property type="entry name" value="HATPase_UhpB-NarQ-NarX-like"/>
    <property type="match status" value="1"/>
</dbReference>
<reference evidence="7 8" key="1">
    <citation type="submission" date="2019-10" db="EMBL/GenBank/DDBJ databases">
        <authorList>
            <person name="Nie G."/>
            <person name="Ming H."/>
            <person name="Yi B."/>
        </authorList>
    </citation>
    <scope>NUCLEOTIDE SEQUENCE [LARGE SCALE GENOMIC DNA]</scope>
    <source>
        <strain evidence="7 8">CFH 90414</strain>
    </source>
</reference>
<evidence type="ECO:0000256" key="2">
    <source>
        <dbReference type="ARBA" id="ARBA00012438"/>
    </source>
</evidence>
<feature type="domain" description="Histidine kinase/HSP90-like ATPase" evidence="6">
    <location>
        <begin position="4"/>
        <end position="101"/>
    </location>
</feature>
<dbReference type="EC" id="2.7.13.3" evidence="2"/>
<accession>A0A6I2F4A7</accession>
<dbReference type="InterPro" id="IPR036890">
    <property type="entry name" value="HATPase_C_sf"/>
</dbReference>
<proteinExistence type="predicted"/>
<dbReference type="AlphaFoldDB" id="A0A6I2F4A7"/>
<comment type="catalytic activity">
    <reaction evidence="1">
        <text>ATP + protein L-histidine = ADP + protein N-phospho-L-histidine.</text>
        <dbReference type="EC" id="2.7.13.3"/>
    </reaction>
</comment>
<dbReference type="SUPFAM" id="SSF55874">
    <property type="entry name" value="ATPase domain of HSP90 chaperone/DNA topoisomerase II/histidine kinase"/>
    <property type="match status" value="1"/>
</dbReference>
<evidence type="ECO:0000256" key="4">
    <source>
        <dbReference type="ARBA" id="ARBA00022777"/>
    </source>
</evidence>
<dbReference type="Pfam" id="PF02518">
    <property type="entry name" value="HATPase_c"/>
    <property type="match status" value="1"/>
</dbReference>
<dbReference type="GO" id="GO:0000160">
    <property type="term" value="P:phosphorelay signal transduction system"/>
    <property type="evidence" value="ECO:0007669"/>
    <property type="project" value="UniProtKB-KW"/>
</dbReference>
<comment type="caution">
    <text evidence="7">The sequence shown here is derived from an EMBL/GenBank/DDBJ whole genome shotgun (WGS) entry which is preliminary data.</text>
</comment>
<evidence type="ECO:0000256" key="3">
    <source>
        <dbReference type="ARBA" id="ARBA00022679"/>
    </source>
</evidence>
<dbReference type="PANTHER" id="PTHR24421:SF10">
    <property type="entry name" value="NITRATE_NITRITE SENSOR PROTEIN NARQ"/>
    <property type="match status" value="1"/>
</dbReference>
<protein>
    <recommendedName>
        <fullName evidence="2">histidine kinase</fullName>
        <ecNumber evidence="2">2.7.13.3</ecNumber>
    </recommendedName>
</protein>
<evidence type="ECO:0000256" key="5">
    <source>
        <dbReference type="ARBA" id="ARBA00023012"/>
    </source>
</evidence>
<evidence type="ECO:0000313" key="7">
    <source>
        <dbReference type="EMBL" id="MRG59432.1"/>
    </source>
</evidence>
<keyword evidence="5" id="KW-0902">Two-component regulatory system</keyword>